<reference evidence="2" key="2">
    <citation type="journal article" date="2008" name="Genome Biol.">
        <title>Improved genome assembly and evidence-based global gene model set for the chordate Ciona intestinalis: new insight into intron and operon populations.</title>
        <authorList>
            <person name="Satou Y."/>
            <person name="Mineta K."/>
            <person name="Ogasawara M."/>
            <person name="Sasakura Y."/>
            <person name="Shoguchi E."/>
            <person name="Ueno K."/>
            <person name="Yamada L."/>
            <person name="Matsumoto J."/>
            <person name="Wasserscheid J."/>
            <person name="Dewar K."/>
            <person name="Wiley G.B."/>
            <person name="Macmil S.L."/>
            <person name="Roe B.A."/>
            <person name="Zeller R.W."/>
            <person name="Hastings K.E."/>
            <person name="Lemaire P."/>
            <person name="Lindquist E."/>
            <person name="Endo T."/>
            <person name="Hotta K."/>
            <person name="Inaba K."/>
        </authorList>
    </citation>
    <scope>NUCLEOTIDE SEQUENCE [LARGE SCALE GENOMIC DNA]</scope>
    <source>
        <strain evidence="2">wild type</strain>
    </source>
</reference>
<protein>
    <recommendedName>
        <fullName evidence="4">Protein kinase domain-containing protein</fullName>
    </recommendedName>
</protein>
<accession>H2XQ50</accession>
<evidence type="ECO:0000313" key="3">
    <source>
        <dbReference type="Proteomes" id="UP000008144"/>
    </source>
</evidence>
<reference evidence="2" key="4">
    <citation type="submission" date="2025-09" db="UniProtKB">
        <authorList>
            <consortium name="Ensembl"/>
        </authorList>
    </citation>
    <scope>IDENTIFICATION</scope>
</reference>
<feature type="compositionally biased region" description="Polar residues" evidence="1">
    <location>
        <begin position="7"/>
        <end position="32"/>
    </location>
</feature>
<evidence type="ECO:0008006" key="4">
    <source>
        <dbReference type="Google" id="ProtNLM"/>
    </source>
</evidence>
<evidence type="ECO:0000256" key="1">
    <source>
        <dbReference type="SAM" id="MobiDB-lite"/>
    </source>
</evidence>
<dbReference type="EMBL" id="EAAA01000741">
    <property type="status" value="NOT_ANNOTATED_CDS"/>
    <property type="molecule type" value="Genomic_DNA"/>
</dbReference>
<reference evidence="3" key="1">
    <citation type="journal article" date="2002" name="Science">
        <title>The draft genome of Ciona intestinalis: insights into chordate and vertebrate origins.</title>
        <authorList>
            <person name="Dehal P."/>
            <person name="Satou Y."/>
            <person name="Campbell R.K."/>
            <person name="Chapman J."/>
            <person name="Degnan B."/>
            <person name="De Tomaso A."/>
            <person name="Davidson B."/>
            <person name="Di Gregorio A."/>
            <person name="Gelpke M."/>
            <person name="Goodstein D.M."/>
            <person name="Harafuji N."/>
            <person name="Hastings K.E."/>
            <person name="Ho I."/>
            <person name="Hotta K."/>
            <person name="Huang W."/>
            <person name="Kawashima T."/>
            <person name="Lemaire P."/>
            <person name="Martinez D."/>
            <person name="Meinertzhagen I.A."/>
            <person name="Necula S."/>
            <person name="Nonaka M."/>
            <person name="Putnam N."/>
            <person name="Rash S."/>
            <person name="Saiga H."/>
            <person name="Satake M."/>
            <person name="Terry A."/>
            <person name="Yamada L."/>
            <person name="Wang H.G."/>
            <person name="Awazu S."/>
            <person name="Azumi K."/>
            <person name="Boore J."/>
            <person name="Branno M."/>
            <person name="Chin-Bow S."/>
            <person name="DeSantis R."/>
            <person name="Doyle S."/>
            <person name="Francino P."/>
            <person name="Keys D.N."/>
            <person name="Haga S."/>
            <person name="Hayashi H."/>
            <person name="Hino K."/>
            <person name="Imai K.S."/>
            <person name="Inaba K."/>
            <person name="Kano S."/>
            <person name="Kobayashi K."/>
            <person name="Kobayashi M."/>
            <person name="Lee B.I."/>
            <person name="Makabe K.W."/>
            <person name="Manohar C."/>
            <person name="Matassi G."/>
            <person name="Medina M."/>
            <person name="Mochizuki Y."/>
            <person name="Mount S."/>
            <person name="Morishita T."/>
            <person name="Miura S."/>
            <person name="Nakayama A."/>
            <person name="Nishizaka S."/>
            <person name="Nomoto H."/>
            <person name="Ohta F."/>
            <person name="Oishi K."/>
            <person name="Rigoutsos I."/>
            <person name="Sano M."/>
            <person name="Sasaki A."/>
            <person name="Sasakura Y."/>
            <person name="Shoguchi E."/>
            <person name="Shin-i T."/>
            <person name="Spagnuolo A."/>
            <person name="Stainier D."/>
            <person name="Suzuki M.M."/>
            <person name="Tassy O."/>
            <person name="Takatori N."/>
            <person name="Tokuoka M."/>
            <person name="Yagi K."/>
            <person name="Yoshizaki F."/>
            <person name="Wada S."/>
            <person name="Zhang C."/>
            <person name="Hyatt P.D."/>
            <person name="Larimer F."/>
            <person name="Detter C."/>
            <person name="Doggett N."/>
            <person name="Glavina T."/>
            <person name="Hawkins T."/>
            <person name="Richardson P."/>
            <person name="Lucas S."/>
            <person name="Kohara Y."/>
            <person name="Levine M."/>
            <person name="Satoh N."/>
            <person name="Rokhsar D.S."/>
        </authorList>
    </citation>
    <scope>NUCLEOTIDE SEQUENCE [LARGE SCALE GENOMIC DNA]</scope>
</reference>
<dbReference type="Ensembl" id="ENSCINT00000032150.1">
    <property type="protein sequence ID" value="ENSCINP00000031784.1"/>
    <property type="gene ID" value="ENSCING00000023815.1"/>
</dbReference>
<dbReference type="Proteomes" id="UP000008144">
    <property type="component" value="Chromosome 11"/>
</dbReference>
<feature type="region of interest" description="Disordered" evidence="1">
    <location>
        <begin position="1"/>
        <end position="58"/>
    </location>
</feature>
<name>H2XQ50_CIOIN</name>
<reference evidence="2" key="3">
    <citation type="submission" date="2025-08" db="UniProtKB">
        <authorList>
            <consortium name="Ensembl"/>
        </authorList>
    </citation>
    <scope>IDENTIFICATION</scope>
</reference>
<sequence>MEKTTKNTEFPESSFLNTLSHNPPSLQSTMHVTNEIGDDFNNPHFSAESTTRWGGGATTATTTEEGVVKLSPILEATNEYEKSMSTKYQSGLVSLIPSMHRTNVSTAATEKFKFGAIGLEDDITIPEQSRLVDSDVIDESQAIDYDFKDLCDELMSTSLCKTTIDLMPDGIGDLSKPSLGLNIIPDPWNDQLLQGLIPSTLEGVIVASESKVFRKGSDVRIGNETYHLVKEIGKGAFAKAYKATMVSGDEVAV</sequence>
<keyword evidence="3" id="KW-1185">Reference proteome</keyword>
<dbReference type="AlphaFoldDB" id="H2XQ50"/>
<dbReference type="HOGENOM" id="CLU_1100554_0_0_1"/>
<proteinExistence type="predicted"/>
<organism evidence="2 3">
    <name type="scientific">Ciona intestinalis</name>
    <name type="common">Transparent sea squirt</name>
    <name type="synonym">Ascidia intestinalis</name>
    <dbReference type="NCBI Taxonomy" id="7719"/>
    <lineage>
        <taxon>Eukaryota</taxon>
        <taxon>Metazoa</taxon>
        <taxon>Chordata</taxon>
        <taxon>Tunicata</taxon>
        <taxon>Ascidiacea</taxon>
        <taxon>Phlebobranchia</taxon>
        <taxon>Cionidae</taxon>
        <taxon>Ciona</taxon>
    </lineage>
</organism>
<dbReference type="InParanoid" id="H2XQ50"/>
<feature type="compositionally biased region" description="Polar residues" evidence="1">
    <location>
        <begin position="43"/>
        <end position="52"/>
    </location>
</feature>
<evidence type="ECO:0000313" key="2">
    <source>
        <dbReference type="Ensembl" id="ENSCINP00000031784.1"/>
    </source>
</evidence>